<reference evidence="1" key="1">
    <citation type="submission" date="2019-10" db="EMBL/GenBank/DDBJ databases">
        <title>Conservation and host-specific expression of non-tandemly repeated heterogenous ribosome RNA gene in arbuscular mycorrhizal fungi.</title>
        <authorList>
            <person name="Maeda T."/>
            <person name="Kobayashi Y."/>
            <person name="Nakagawa T."/>
            <person name="Ezawa T."/>
            <person name="Yamaguchi K."/>
            <person name="Bino T."/>
            <person name="Nishimoto Y."/>
            <person name="Shigenobu S."/>
            <person name="Kawaguchi M."/>
        </authorList>
    </citation>
    <scope>NUCLEOTIDE SEQUENCE</scope>
    <source>
        <strain evidence="1">HR1</strain>
    </source>
</reference>
<accession>A0A8H3R2U4</accession>
<sequence>MLCVECPSLDSVGFSPIKFASLILEGPKQKNELTQLTYCPLVVHLAKNFECFNSFDIVYPFKLSVLSRPDGTPDQSSD</sequence>
<protein>
    <submittedName>
        <fullName evidence="1">Uncharacterized protein</fullName>
    </submittedName>
</protein>
<evidence type="ECO:0000313" key="2">
    <source>
        <dbReference type="Proteomes" id="UP000615446"/>
    </source>
</evidence>
<dbReference type="AlphaFoldDB" id="A0A8H3R2U4"/>
<name>A0A8H3R2U4_9GLOM</name>
<proteinExistence type="predicted"/>
<gene>
    <name evidence="1" type="ORF">RCL2_002779900</name>
</gene>
<organism evidence="1 2">
    <name type="scientific">Rhizophagus clarus</name>
    <dbReference type="NCBI Taxonomy" id="94130"/>
    <lineage>
        <taxon>Eukaryota</taxon>
        <taxon>Fungi</taxon>
        <taxon>Fungi incertae sedis</taxon>
        <taxon>Mucoromycota</taxon>
        <taxon>Glomeromycotina</taxon>
        <taxon>Glomeromycetes</taxon>
        <taxon>Glomerales</taxon>
        <taxon>Glomeraceae</taxon>
        <taxon>Rhizophagus</taxon>
    </lineage>
</organism>
<comment type="caution">
    <text evidence="1">The sequence shown here is derived from an EMBL/GenBank/DDBJ whole genome shotgun (WGS) entry which is preliminary data.</text>
</comment>
<dbReference type="Proteomes" id="UP000615446">
    <property type="component" value="Unassembled WGS sequence"/>
</dbReference>
<dbReference type="EMBL" id="BLAL01000299">
    <property type="protein sequence ID" value="GET01389.1"/>
    <property type="molecule type" value="Genomic_DNA"/>
</dbReference>
<evidence type="ECO:0000313" key="1">
    <source>
        <dbReference type="EMBL" id="GET01389.1"/>
    </source>
</evidence>